<dbReference type="AlphaFoldDB" id="A0A2H3JAM1"/>
<evidence type="ECO:0000256" key="1">
    <source>
        <dbReference type="SAM" id="MobiDB-lite"/>
    </source>
</evidence>
<sequence length="108" mass="11384">MTLTPFRRARCPGPTAPFRLRGFIEPVSSPRAEPAVGLGPPSIASPHPFASLPDAPRRSAYRDAPSKGTLLCTSSPSPVAARTTTATRRTACTLPSSLGSMPLDIQRT</sequence>
<keyword evidence="3" id="KW-1185">Reference proteome</keyword>
<feature type="compositionally biased region" description="Basic and acidic residues" evidence="1">
    <location>
        <begin position="55"/>
        <end position="65"/>
    </location>
</feature>
<gene>
    <name evidence="2" type="ORF">WOLCODRAFT_155362</name>
</gene>
<organism evidence="2 3">
    <name type="scientific">Wolfiporia cocos (strain MD-104)</name>
    <name type="common">Brown rot fungus</name>
    <dbReference type="NCBI Taxonomy" id="742152"/>
    <lineage>
        <taxon>Eukaryota</taxon>
        <taxon>Fungi</taxon>
        <taxon>Dikarya</taxon>
        <taxon>Basidiomycota</taxon>
        <taxon>Agaricomycotina</taxon>
        <taxon>Agaricomycetes</taxon>
        <taxon>Polyporales</taxon>
        <taxon>Phaeolaceae</taxon>
        <taxon>Wolfiporia</taxon>
    </lineage>
</organism>
<protein>
    <submittedName>
        <fullName evidence="2">Uncharacterized protein</fullName>
    </submittedName>
</protein>
<proteinExistence type="predicted"/>
<evidence type="ECO:0000313" key="3">
    <source>
        <dbReference type="Proteomes" id="UP000218811"/>
    </source>
</evidence>
<feature type="region of interest" description="Disordered" evidence="1">
    <location>
        <begin position="29"/>
        <end position="88"/>
    </location>
</feature>
<evidence type="ECO:0000313" key="2">
    <source>
        <dbReference type="EMBL" id="PCH34708.1"/>
    </source>
</evidence>
<accession>A0A2H3JAM1</accession>
<dbReference type="EMBL" id="KB467832">
    <property type="protein sequence ID" value="PCH34708.1"/>
    <property type="molecule type" value="Genomic_DNA"/>
</dbReference>
<dbReference type="Proteomes" id="UP000218811">
    <property type="component" value="Unassembled WGS sequence"/>
</dbReference>
<reference evidence="2 3" key="1">
    <citation type="journal article" date="2012" name="Science">
        <title>The Paleozoic origin of enzymatic lignin decomposition reconstructed from 31 fungal genomes.</title>
        <authorList>
            <person name="Floudas D."/>
            <person name="Binder M."/>
            <person name="Riley R."/>
            <person name="Barry K."/>
            <person name="Blanchette R.A."/>
            <person name="Henrissat B."/>
            <person name="Martinez A.T."/>
            <person name="Otillar R."/>
            <person name="Spatafora J.W."/>
            <person name="Yadav J.S."/>
            <person name="Aerts A."/>
            <person name="Benoit I."/>
            <person name="Boyd A."/>
            <person name="Carlson A."/>
            <person name="Copeland A."/>
            <person name="Coutinho P.M."/>
            <person name="de Vries R.P."/>
            <person name="Ferreira P."/>
            <person name="Findley K."/>
            <person name="Foster B."/>
            <person name="Gaskell J."/>
            <person name="Glotzer D."/>
            <person name="Gorecki P."/>
            <person name="Heitman J."/>
            <person name="Hesse C."/>
            <person name="Hori C."/>
            <person name="Igarashi K."/>
            <person name="Jurgens J.A."/>
            <person name="Kallen N."/>
            <person name="Kersten P."/>
            <person name="Kohler A."/>
            <person name="Kuees U."/>
            <person name="Kumar T.K.A."/>
            <person name="Kuo A."/>
            <person name="LaButti K."/>
            <person name="Larrondo L.F."/>
            <person name="Lindquist E."/>
            <person name="Ling A."/>
            <person name="Lombard V."/>
            <person name="Lucas S."/>
            <person name="Lundell T."/>
            <person name="Martin R."/>
            <person name="McLaughlin D.J."/>
            <person name="Morgenstern I."/>
            <person name="Morin E."/>
            <person name="Murat C."/>
            <person name="Nagy L.G."/>
            <person name="Nolan M."/>
            <person name="Ohm R.A."/>
            <person name="Patyshakuliyeva A."/>
            <person name="Rokas A."/>
            <person name="Ruiz-Duenas F.J."/>
            <person name="Sabat G."/>
            <person name="Salamov A."/>
            <person name="Samejima M."/>
            <person name="Schmutz J."/>
            <person name="Slot J.C."/>
            <person name="St John F."/>
            <person name="Stenlid J."/>
            <person name="Sun H."/>
            <person name="Sun S."/>
            <person name="Syed K."/>
            <person name="Tsang A."/>
            <person name="Wiebenga A."/>
            <person name="Young D."/>
            <person name="Pisabarro A."/>
            <person name="Eastwood D.C."/>
            <person name="Martin F."/>
            <person name="Cullen D."/>
            <person name="Grigoriev I.V."/>
            <person name="Hibbett D.S."/>
        </authorList>
    </citation>
    <scope>NUCLEOTIDE SEQUENCE [LARGE SCALE GENOMIC DNA]</scope>
    <source>
        <strain evidence="2 3">MD-104</strain>
    </source>
</reference>
<name>A0A2H3JAM1_WOLCO</name>